<keyword evidence="1" id="KW-0812">Transmembrane</keyword>
<protein>
    <submittedName>
        <fullName evidence="2">Uncharacterized protein</fullName>
    </submittedName>
</protein>
<keyword evidence="1" id="KW-1133">Transmembrane helix</keyword>
<evidence type="ECO:0000313" key="3">
    <source>
        <dbReference type="Proteomes" id="UP001610432"/>
    </source>
</evidence>
<feature type="transmembrane region" description="Helical" evidence="1">
    <location>
        <begin position="74"/>
        <end position="94"/>
    </location>
</feature>
<evidence type="ECO:0000313" key="2">
    <source>
        <dbReference type="EMBL" id="KAL2862253.1"/>
    </source>
</evidence>
<keyword evidence="1" id="KW-0472">Membrane</keyword>
<dbReference type="GeneID" id="98142188"/>
<accession>A0ABR4LCH7</accession>
<name>A0ABR4LCH7_9EURO</name>
<dbReference type="RefSeq" id="XP_070881232.1">
    <property type="nucleotide sequence ID" value="XM_071027116.1"/>
</dbReference>
<keyword evidence="3" id="KW-1185">Reference proteome</keyword>
<reference evidence="2 3" key="1">
    <citation type="submission" date="2024-07" db="EMBL/GenBank/DDBJ databases">
        <title>Section-level genome sequencing and comparative genomics of Aspergillus sections Usti and Cavernicolus.</title>
        <authorList>
            <consortium name="Lawrence Berkeley National Laboratory"/>
            <person name="Nybo J.L."/>
            <person name="Vesth T.C."/>
            <person name="Theobald S."/>
            <person name="Frisvad J.C."/>
            <person name="Larsen T.O."/>
            <person name="Kjaerboelling I."/>
            <person name="Rothschild-Mancinelli K."/>
            <person name="Lyhne E.K."/>
            <person name="Kogle M.E."/>
            <person name="Barry K."/>
            <person name="Clum A."/>
            <person name="Na H."/>
            <person name="Ledsgaard L."/>
            <person name="Lin J."/>
            <person name="Lipzen A."/>
            <person name="Kuo A."/>
            <person name="Riley R."/>
            <person name="Mondo S."/>
            <person name="Labutti K."/>
            <person name="Haridas S."/>
            <person name="Pangalinan J."/>
            <person name="Salamov A.A."/>
            <person name="Simmons B.A."/>
            <person name="Magnuson J.K."/>
            <person name="Chen J."/>
            <person name="Drula E."/>
            <person name="Henrissat B."/>
            <person name="Wiebenga A."/>
            <person name="Lubbers R.J."/>
            <person name="Gomes A.C."/>
            <person name="Macurrencykelacurrency M.R."/>
            <person name="Stajich J."/>
            <person name="Grigoriev I.V."/>
            <person name="Mortensen U.H."/>
            <person name="De Vries R.P."/>
            <person name="Baker S.E."/>
            <person name="Andersen M.R."/>
        </authorList>
    </citation>
    <scope>NUCLEOTIDE SEQUENCE [LARGE SCALE GENOMIC DNA]</scope>
    <source>
        <strain evidence="2 3">CBS 449.75</strain>
    </source>
</reference>
<evidence type="ECO:0000256" key="1">
    <source>
        <dbReference type="SAM" id="Phobius"/>
    </source>
</evidence>
<comment type="caution">
    <text evidence="2">The sequence shown here is derived from an EMBL/GenBank/DDBJ whole genome shotgun (WGS) entry which is preliminary data.</text>
</comment>
<organism evidence="2 3">
    <name type="scientific">Aspergillus lucknowensis</name>
    <dbReference type="NCBI Taxonomy" id="176173"/>
    <lineage>
        <taxon>Eukaryota</taxon>
        <taxon>Fungi</taxon>
        <taxon>Dikarya</taxon>
        <taxon>Ascomycota</taxon>
        <taxon>Pezizomycotina</taxon>
        <taxon>Eurotiomycetes</taxon>
        <taxon>Eurotiomycetidae</taxon>
        <taxon>Eurotiales</taxon>
        <taxon>Aspergillaceae</taxon>
        <taxon>Aspergillus</taxon>
        <taxon>Aspergillus subgen. Nidulantes</taxon>
    </lineage>
</organism>
<proteinExistence type="predicted"/>
<feature type="transmembrane region" description="Helical" evidence="1">
    <location>
        <begin position="21"/>
        <end position="42"/>
    </location>
</feature>
<dbReference type="Proteomes" id="UP001610432">
    <property type="component" value="Unassembled WGS sequence"/>
</dbReference>
<gene>
    <name evidence="2" type="ORF">BJX67DRAFT_308920</name>
</gene>
<sequence length="116" mass="13371">MSILSSISMFPTEFRFLVHQLSYLLLSRLVVVSFLAVTQIMIEQFQGRRPHHPRIRPRSILDCLYLDSTSLFTAGRVIAMVILGLQCSHIYIYLSFLGRTSYRDHGFPRQSGSYTV</sequence>
<dbReference type="EMBL" id="JBFXLQ010000070">
    <property type="protein sequence ID" value="KAL2862253.1"/>
    <property type="molecule type" value="Genomic_DNA"/>
</dbReference>